<evidence type="ECO:0000256" key="1">
    <source>
        <dbReference type="SAM" id="MobiDB-lite"/>
    </source>
</evidence>
<evidence type="ECO:0008006" key="4">
    <source>
        <dbReference type="Google" id="ProtNLM"/>
    </source>
</evidence>
<sequence>MVNMSICCTEHGASMCFSEHGGTLMMSWRSWPVPHVDEYGLLGAKPCLGGCRIGRSWSANSVKLFHIRKYGRIPLSEYFHFLEEGGGPWDRTRSTFQRGPGASPSGDLKAGVLPGIWRNSIPEYFSNKDPKTKAGGRTLEAGGRNPEAGAGTRKLE</sequence>
<evidence type="ECO:0000313" key="2">
    <source>
        <dbReference type="EMBL" id="KAF3565710.1"/>
    </source>
</evidence>
<accession>A0ABQ7D3Y7</accession>
<keyword evidence="3" id="KW-1185">Reference proteome</keyword>
<reference evidence="2 3" key="1">
    <citation type="journal article" date="2020" name="BMC Genomics">
        <title>Intraspecific diversification of the crop wild relative Brassica cretica Lam. using demographic model selection.</title>
        <authorList>
            <person name="Kioukis A."/>
            <person name="Michalopoulou V.A."/>
            <person name="Briers L."/>
            <person name="Pirintsos S."/>
            <person name="Studholme D.J."/>
            <person name="Pavlidis P."/>
            <person name="Sarris P.F."/>
        </authorList>
    </citation>
    <scope>NUCLEOTIDE SEQUENCE [LARGE SCALE GENOMIC DNA]</scope>
    <source>
        <strain evidence="3">cv. PFS-1207/04</strain>
    </source>
</reference>
<name>A0ABQ7D3Y7_BRACR</name>
<comment type="caution">
    <text evidence="2">The sequence shown here is derived from an EMBL/GenBank/DDBJ whole genome shotgun (WGS) entry which is preliminary data.</text>
</comment>
<protein>
    <recommendedName>
        <fullName evidence="4">MBD domain-containing protein</fullName>
    </recommendedName>
</protein>
<dbReference type="Proteomes" id="UP000266723">
    <property type="component" value="Unassembled WGS sequence"/>
</dbReference>
<evidence type="ECO:0000313" key="3">
    <source>
        <dbReference type="Proteomes" id="UP000266723"/>
    </source>
</evidence>
<feature type="region of interest" description="Disordered" evidence="1">
    <location>
        <begin position="127"/>
        <end position="156"/>
    </location>
</feature>
<organism evidence="2 3">
    <name type="scientific">Brassica cretica</name>
    <name type="common">Mustard</name>
    <dbReference type="NCBI Taxonomy" id="69181"/>
    <lineage>
        <taxon>Eukaryota</taxon>
        <taxon>Viridiplantae</taxon>
        <taxon>Streptophyta</taxon>
        <taxon>Embryophyta</taxon>
        <taxon>Tracheophyta</taxon>
        <taxon>Spermatophyta</taxon>
        <taxon>Magnoliopsida</taxon>
        <taxon>eudicotyledons</taxon>
        <taxon>Gunneridae</taxon>
        <taxon>Pentapetalae</taxon>
        <taxon>rosids</taxon>
        <taxon>malvids</taxon>
        <taxon>Brassicales</taxon>
        <taxon>Brassicaceae</taxon>
        <taxon>Brassiceae</taxon>
        <taxon>Brassica</taxon>
    </lineage>
</organism>
<gene>
    <name evidence="2" type="ORF">DY000_02016265</name>
</gene>
<proteinExistence type="predicted"/>
<dbReference type="EMBL" id="QGKV02000759">
    <property type="protein sequence ID" value="KAF3565710.1"/>
    <property type="molecule type" value="Genomic_DNA"/>
</dbReference>